<organism evidence="3 4">
    <name type="scientific">Monosporascus ibericus</name>
    <dbReference type="NCBI Taxonomy" id="155417"/>
    <lineage>
        <taxon>Eukaryota</taxon>
        <taxon>Fungi</taxon>
        <taxon>Dikarya</taxon>
        <taxon>Ascomycota</taxon>
        <taxon>Pezizomycotina</taxon>
        <taxon>Sordariomycetes</taxon>
        <taxon>Xylariomycetidae</taxon>
        <taxon>Xylariales</taxon>
        <taxon>Xylariales incertae sedis</taxon>
        <taxon>Monosporascus</taxon>
    </lineage>
</organism>
<feature type="region of interest" description="Disordered" evidence="1">
    <location>
        <begin position="673"/>
        <end position="709"/>
    </location>
</feature>
<dbReference type="SMART" id="SM00220">
    <property type="entry name" value="S_TKc"/>
    <property type="match status" value="1"/>
</dbReference>
<dbReference type="PANTHER" id="PTHR24359">
    <property type="entry name" value="SERINE/THREONINE-PROTEIN KINASE SBK1"/>
    <property type="match status" value="1"/>
</dbReference>
<dbReference type="CDD" id="cd00180">
    <property type="entry name" value="PKc"/>
    <property type="match status" value="1"/>
</dbReference>
<feature type="compositionally biased region" description="Polar residues" evidence="1">
    <location>
        <begin position="822"/>
        <end position="840"/>
    </location>
</feature>
<feature type="compositionally biased region" description="Basic and acidic residues" evidence="1">
    <location>
        <begin position="841"/>
        <end position="854"/>
    </location>
</feature>
<dbReference type="Pfam" id="PF00069">
    <property type="entry name" value="Pkinase"/>
    <property type="match status" value="1"/>
</dbReference>
<feature type="compositionally biased region" description="Polar residues" evidence="1">
    <location>
        <begin position="14"/>
        <end position="23"/>
    </location>
</feature>
<dbReference type="PANTHER" id="PTHR24359:SF37">
    <property type="entry name" value="PROTEIN KINASE DOMAIN-CONTAINING PROTEIN"/>
    <property type="match status" value="1"/>
</dbReference>
<feature type="region of interest" description="Disordered" evidence="1">
    <location>
        <begin position="797"/>
        <end position="856"/>
    </location>
</feature>
<dbReference type="InterPro" id="IPR000719">
    <property type="entry name" value="Prot_kinase_dom"/>
</dbReference>
<dbReference type="GO" id="GO:0004674">
    <property type="term" value="F:protein serine/threonine kinase activity"/>
    <property type="evidence" value="ECO:0007669"/>
    <property type="project" value="TreeGrafter"/>
</dbReference>
<dbReference type="PROSITE" id="PS50011">
    <property type="entry name" value="PROTEIN_KINASE_DOM"/>
    <property type="match status" value="1"/>
</dbReference>
<sequence length="878" mass="98834">MDYRTPSPGCMTRPLSSLQQDTEGTSEEPQAPDSLDVASWRQKNELTIGDAGRHNEKPGSSISKSSVINDGGDSRQLAETSNISPSEPRLDNHAFSDGLDLSHIGGGRDLPGPQSDRDFAFNCPKSHPLEHESSKERPGELENVLRAARIAPRPHSEGFIPFDELDCIITPERVKEELRKLPGIPEGELDKYTAEVWGAPTKRSKVRRVMTRRKIFGILALLGKPATILDFVNSGFHDNILPLELIDSEPGKPRLAMKTENGEKTHLTFCLGWDTCYHDAFFKYQWWFKAPWFQFRTEPQHKLKHYNLEDNVVLPEINTKRSQDSARQGGFGDVYKVEFHPSHHNMSNQSSRHHKNPLFAVKKLKQNDEKAFKEEVKTLQRLGSKPEQPHLVRLLATYHYRNEYYLVFPWADGGNLRDLWEQFPHTNNPARGPPLALWVIGQITGLVEGLREIHTCELDDPSRRDKNFDSTDAKKKHGAHGDLKPENILWFKGRSEDIPGFPMGCLKITDFGLTSFHESETLKMFEPKGISQTYCDPEFEVNGVVSGKYDMWTLGCVLTEFVTWYILGLKGVSNFEASRVQATPIPRYDGDNFFSMRNGSARLKRSVKEHFEALRWLAYCGLMLDLIDFIEDHLLRMEPEKRCDIKEAASKLTQMRQKCEDDNDYCTELPEQIPPRRATNLSELSELSPRRGTRTPGFRSPTNSRVFPEPTPRVITVAEGSPMACNADEGSHAFKGKEPEMPSIEGGNTPVSPPNPACPSPLNELDEEHPQFLTQDSPLTQPVLVGNAKASIAEAGLLTAPQNPHGIPTSSEDQSRRDSYVAPSTQATHPPLSRGSQESLVHQRIEKAGGRESDAGCIRGLSSLVPQWLTNTLHRLRR</sequence>
<evidence type="ECO:0000313" key="3">
    <source>
        <dbReference type="EMBL" id="RYP10806.1"/>
    </source>
</evidence>
<evidence type="ECO:0000256" key="1">
    <source>
        <dbReference type="SAM" id="MobiDB-lite"/>
    </source>
</evidence>
<gene>
    <name evidence="3" type="ORF">DL764_000428</name>
</gene>
<feature type="compositionally biased region" description="Basic and acidic residues" evidence="1">
    <location>
        <begin position="127"/>
        <end position="140"/>
    </location>
</feature>
<dbReference type="InterPro" id="IPR011009">
    <property type="entry name" value="Kinase-like_dom_sf"/>
</dbReference>
<dbReference type="STRING" id="155417.A0A4Q4TTI2"/>
<dbReference type="Gene3D" id="3.30.200.20">
    <property type="entry name" value="Phosphorylase Kinase, domain 1"/>
    <property type="match status" value="1"/>
</dbReference>
<protein>
    <recommendedName>
        <fullName evidence="2">Protein kinase domain-containing protein</fullName>
    </recommendedName>
</protein>
<dbReference type="AlphaFoldDB" id="A0A4Q4TTI2"/>
<keyword evidence="4" id="KW-1185">Reference proteome</keyword>
<evidence type="ECO:0000313" key="4">
    <source>
        <dbReference type="Proteomes" id="UP000293360"/>
    </source>
</evidence>
<feature type="compositionally biased region" description="Polar residues" evidence="1">
    <location>
        <begin position="58"/>
        <end position="68"/>
    </location>
</feature>
<dbReference type="Proteomes" id="UP000293360">
    <property type="component" value="Unassembled WGS sequence"/>
</dbReference>
<name>A0A4Q4TTI2_9PEZI</name>
<accession>A0A4Q4TTI2</accession>
<dbReference type="SUPFAM" id="SSF56112">
    <property type="entry name" value="Protein kinase-like (PK-like)"/>
    <property type="match status" value="1"/>
</dbReference>
<evidence type="ECO:0000259" key="2">
    <source>
        <dbReference type="PROSITE" id="PS50011"/>
    </source>
</evidence>
<comment type="caution">
    <text evidence="3">The sequence shown here is derived from an EMBL/GenBank/DDBJ whole genome shotgun (WGS) entry which is preliminary data.</text>
</comment>
<feature type="region of interest" description="Disordered" evidence="1">
    <location>
        <begin position="733"/>
        <end position="765"/>
    </location>
</feature>
<reference evidence="3 4" key="1">
    <citation type="submission" date="2018-06" db="EMBL/GenBank/DDBJ databases">
        <title>Complete Genomes of Monosporascus.</title>
        <authorList>
            <person name="Robinson A.J."/>
            <person name="Natvig D.O."/>
        </authorList>
    </citation>
    <scope>NUCLEOTIDE SEQUENCE [LARGE SCALE GENOMIC DNA]</scope>
    <source>
        <strain evidence="3 4">CBS 110550</strain>
    </source>
</reference>
<dbReference type="Gene3D" id="1.10.510.10">
    <property type="entry name" value="Transferase(Phosphotransferase) domain 1"/>
    <property type="match status" value="1"/>
</dbReference>
<dbReference type="GO" id="GO:0005524">
    <property type="term" value="F:ATP binding"/>
    <property type="evidence" value="ECO:0007669"/>
    <property type="project" value="InterPro"/>
</dbReference>
<proteinExistence type="predicted"/>
<feature type="domain" description="Protein kinase" evidence="2">
    <location>
        <begin position="320"/>
        <end position="655"/>
    </location>
</feature>
<dbReference type="EMBL" id="QJNU01000012">
    <property type="protein sequence ID" value="RYP10806.1"/>
    <property type="molecule type" value="Genomic_DNA"/>
</dbReference>
<feature type="region of interest" description="Disordered" evidence="1">
    <location>
        <begin position="1"/>
        <end position="140"/>
    </location>
</feature>
<dbReference type="OrthoDB" id="4062651at2759"/>